<evidence type="ECO:0000313" key="3">
    <source>
        <dbReference type="Proteomes" id="UP000256805"/>
    </source>
</evidence>
<dbReference type="AlphaFoldDB" id="A0A375JDL4"/>
<gene>
    <name evidence="2" type="ORF">CBM2634_U470004</name>
</gene>
<feature type="compositionally biased region" description="Polar residues" evidence="1">
    <location>
        <begin position="95"/>
        <end position="109"/>
    </location>
</feature>
<reference evidence="2 3" key="1">
    <citation type="submission" date="2018-01" db="EMBL/GenBank/DDBJ databases">
        <authorList>
            <person name="Gaut B.S."/>
            <person name="Morton B.R."/>
            <person name="Clegg M.T."/>
            <person name="Duvall M.R."/>
        </authorList>
    </citation>
    <scope>NUCLEOTIDE SEQUENCE [LARGE SCALE GENOMIC DNA]</scope>
    <source>
        <strain evidence="2">Cupriavidus taiwanensis cmp 52</strain>
    </source>
</reference>
<evidence type="ECO:0000256" key="1">
    <source>
        <dbReference type="SAM" id="MobiDB-lite"/>
    </source>
</evidence>
<feature type="region of interest" description="Disordered" evidence="1">
    <location>
        <begin position="37"/>
        <end position="109"/>
    </location>
</feature>
<accession>A0A375JDL4</accession>
<protein>
    <submittedName>
        <fullName evidence="2">Uncharacterized protein</fullName>
    </submittedName>
</protein>
<organism evidence="2 3">
    <name type="scientific">Cupriavidus taiwanensis</name>
    <dbReference type="NCBI Taxonomy" id="164546"/>
    <lineage>
        <taxon>Bacteria</taxon>
        <taxon>Pseudomonadati</taxon>
        <taxon>Pseudomonadota</taxon>
        <taxon>Betaproteobacteria</taxon>
        <taxon>Burkholderiales</taxon>
        <taxon>Burkholderiaceae</taxon>
        <taxon>Cupriavidus</taxon>
    </lineage>
</organism>
<evidence type="ECO:0000313" key="2">
    <source>
        <dbReference type="EMBL" id="SPS02912.1"/>
    </source>
</evidence>
<name>A0A375JDL4_9BURK</name>
<dbReference type="EMBL" id="OVTA01000113">
    <property type="protein sequence ID" value="SPS02912.1"/>
    <property type="molecule type" value="Genomic_DNA"/>
</dbReference>
<proteinExistence type="predicted"/>
<sequence>MSQAPLSLTISIDPQSAGVLIANMLEAWLTAESALEPTEEAVDEHQDHSATSQQTGVHLYPPIDAGSGAAPSREHRAPVCVARQSTGTGLAGTRRSGSWTGTSVSRAPR</sequence>
<dbReference type="Proteomes" id="UP000256805">
    <property type="component" value="Unassembled WGS sequence"/>
</dbReference>